<dbReference type="InterPro" id="IPR051397">
    <property type="entry name" value="Zn-ADH-like_protein"/>
</dbReference>
<evidence type="ECO:0000313" key="4">
    <source>
        <dbReference type="Proteomes" id="UP000701853"/>
    </source>
</evidence>
<proteinExistence type="predicted"/>
<dbReference type="InterPro" id="IPR020843">
    <property type="entry name" value="ER"/>
</dbReference>
<dbReference type="Pfam" id="PF13602">
    <property type="entry name" value="ADH_zinc_N_2"/>
    <property type="match status" value="1"/>
</dbReference>
<dbReference type="OrthoDB" id="10257049at2759"/>
<reference evidence="3 4" key="1">
    <citation type="journal article" date="2021" name="bioRxiv">
        <title>The Gossypium anomalum genome as a resource for cotton improvement and evolutionary analysis of hybrid incompatibility.</title>
        <authorList>
            <person name="Grover C.E."/>
            <person name="Yuan D."/>
            <person name="Arick M.A."/>
            <person name="Miller E.R."/>
            <person name="Hu G."/>
            <person name="Peterson D.G."/>
            <person name="Wendel J.F."/>
            <person name="Udall J.A."/>
        </authorList>
    </citation>
    <scope>NUCLEOTIDE SEQUENCE [LARGE SCALE GENOMIC DNA]</scope>
    <source>
        <strain evidence="3">JFW-Udall</strain>
        <tissue evidence="3">Leaf</tissue>
    </source>
</reference>
<sequence length="686" mass="75213">MEVLLCKRSGDPTSSSEPPIELTQNHPIPKLDSPTAVRIKIKATSLTFATYLKILGKYQEKRPLPFISGSDYAGTVNAVGPSVTKFKVGDYVCAVSPIGSFATFIVQDQSRLFEVPKGCDLVAAAGLPVLLVLGAAGGVGLAAVQIGKICGAIVIAVARGDEKVQLLKSLGVNHVVDLMNQDVTASIKEFLKSRNLKGVDVLYDPVGGNLAKETRKLLNWGAQILVIGFASGEIPVIPANIILVKNWTVHGFYWGSYRIHQPAVLEDSVRELLSWMEKGLITVHIYHTYSLSKANLAFSAIKDRKAIGKVMIVFDDLGTLSLHPIKKWLEFGIKRSSWLQGDGGQWFHSQGTDHHHNNNQELRRKTPRTQPLKIFAWRSENQNTCNKQKKEKMEALLCKRLGDPTSLFESPIELSRNHPIPKLDSPTAVRVKVKATSLNYGTYLQIQGKYQEKHPLPFIPGSDYAGIVDAVGPSVSKFKVGDYVCAFVPVGSYATFIVQDQSQLFEVPKGCDLVAAAGLPIAFVTSHLTLICGAVVIAVARGAEKVQLLKSLGVDHVVDLMNQNVTASVKEFLKSRNLKGVDVLYDPVGGNLAKKTMKLLNWGAQILNWTVHGFYWGSYIIHQPAMLEDSVRELFSWMENGLITVHVSHTYSLSEANLAFSTIKDRKAMGKVMVVFDDMGDASSKL</sequence>
<dbReference type="CDD" id="cd08241">
    <property type="entry name" value="QOR1"/>
    <property type="match status" value="2"/>
</dbReference>
<feature type="compositionally biased region" description="Polar residues" evidence="1">
    <location>
        <begin position="11"/>
        <end position="26"/>
    </location>
</feature>
<dbReference type="PANTHER" id="PTHR43677:SF4">
    <property type="entry name" value="QUINONE OXIDOREDUCTASE-LIKE PROTEIN 2"/>
    <property type="match status" value="1"/>
</dbReference>
<protein>
    <recommendedName>
        <fullName evidence="2">Enoyl reductase (ER) domain-containing protein</fullName>
    </recommendedName>
</protein>
<dbReference type="SUPFAM" id="SSF50129">
    <property type="entry name" value="GroES-like"/>
    <property type="match status" value="2"/>
</dbReference>
<organism evidence="3 4">
    <name type="scientific">Gossypium anomalum</name>
    <dbReference type="NCBI Taxonomy" id="47600"/>
    <lineage>
        <taxon>Eukaryota</taxon>
        <taxon>Viridiplantae</taxon>
        <taxon>Streptophyta</taxon>
        <taxon>Embryophyta</taxon>
        <taxon>Tracheophyta</taxon>
        <taxon>Spermatophyta</taxon>
        <taxon>Magnoliopsida</taxon>
        <taxon>eudicotyledons</taxon>
        <taxon>Gunneridae</taxon>
        <taxon>Pentapetalae</taxon>
        <taxon>rosids</taxon>
        <taxon>malvids</taxon>
        <taxon>Malvales</taxon>
        <taxon>Malvaceae</taxon>
        <taxon>Malvoideae</taxon>
        <taxon>Gossypium</taxon>
    </lineage>
</organism>
<evidence type="ECO:0000256" key="1">
    <source>
        <dbReference type="SAM" id="MobiDB-lite"/>
    </source>
</evidence>
<feature type="domain" description="Enoyl reductase (ER)" evidence="2">
    <location>
        <begin position="31"/>
        <end position="312"/>
    </location>
</feature>
<dbReference type="Pfam" id="PF00107">
    <property type="entry name" value="ADH_zinc_N"/>
    <property type="match status" value="1"/>
</dbReference>
<gene>
    <name evidence="3" type="ORF">CXB51_035894</name>
</gene>
<dbReference type="Pfam" id="PF08240">
    <property type="entry name" value="ADH_N"/>
    <property type="match status" value="2"/>
</dbReference>
<dbReference type="InterPro" id="IPR013154">
    <property type="entry name" value="ADH-like_N"/>
</dbReference>
<feature type="domain" description="Enoyl reductase (ER)" evidence="2">
    <location>
        <begin position="410"/>
        <end position="674"/>
    </location>
</feature>
<dbReference type="AlphaFoldDB" id="A0A8J6CKS8"/>
<evidence type="ECO:0000259" key="2">
    <source>
        <dbReference type="SMART" id="SM00829"/>
    </source>
</evidence>
<dbReference type="PANTHER" id="PTHR43677">
    <property type="entry name" value="SHORT-CHAIN DEHYDROGENASE/REDUCTASE"/>
    <property type="match status" value="1"/>
</dbReference>
<dbReference type="InterPro" id="IPR013149">
    <property type="entry name" value="ADH-like_C"/>
</dbReference>
<dbReference type="SUPFAM" id="SSF51735">
    <property type="entry name" value="NAD(P)-binding Rossmann-fold domains"/>
    <property type="match status" value="2"/>
</dbReference>
<feature type="region of interest" description="Disordered" evidence="1">
    <location>
        <begin position="1"/>
        <end position="27"/>
    </location>
</feature>
<evidence type="ECO:0000313" key="3">
    <source>
        <dbReference type="EMBL" id="KAG8473870.1"/>
    </source>
</evidence>
<dbReference type="InterPro" id="IPR036291">
    <property type="entry name" value="NAD(P)-bd_dom_sf"/>
</dbReference>
<dbReference type="Gene3D" id="3.40.50.720">
    <property type="entry name" value="NAD(P)-binding Rossmann-like Domain"/>
    <property type="match status" value="1"/>
</dbReference>
<dbReference type="EMBL" id="JAHUZN010000013">
    <property type="protein sequence ID" value="KAG8473870.1"/>
    <property type="molecule type" value="Genomic_DNA"/>
</dbReference>
<keyword evidence="4" id="KW-1185">Reference proteome</keyword>
<name>A0A8J6CKS8_9ROSI</name>
<dbReference type="GO" id="GO:0016491">
    <property type="term" value="F:oxidoreductase activity"/>
    <property type="evidence" value="ECO:0007669"/>
    <property type="project" value="InterPro"/>
</dbReference>
<dbReference type="SMART" id="SM00829">
    <property type="entry name" value="PKS_ER"/>
    <property type="match status" value="2"/>
</dbReference>
<dbReference type="InterPro" id="IPR011032">
    <property type="entry name" value="GroES-like_sf"/>
</dbReference>
<comment type="caution">
    <text evidence="3">The sequence shown here is derived from an EMBL/GenBank/DDBJ whole genome shotgun (WGS) entry which is preliminary data.</text>
</comment>
<dbReference type="Proteomes" id="UP000701853">
    <property type="component" value="Chromosome 13"/>
</dbReference>
<dbReference type="Gene3D" id="3.90.180.10">
    <property type="entry name" value="Medium-chain alcohol dehydrogenases, catalytic domain"/>
    <property type="match status" value="3"/>
</dbReference>
<accession>A0A8J6CKS8</accession>